<dbReference type="GO" id="GO:0005886">
    <property type="term" value="C:plasma membrane"/>
    <property type="evidence" value="ECO:0007669"/>
    <property type="project" value="UniProtKB-SubCell"/>
</dbReference>
<reference evidence="3" key="1">
    <citation type="submission" date="2020-04" db="EMBL/GenBank/DDBJ databases">
        <title>Deep metagenomics examines the oral microbiome during advanced dental caries in children, revealing novel taxa and co-occurrences with host molecules.</title>
        <authorList>
            <person name="Baker J.L."/>
            <person name="Morton J.T."/>
            <person name="Dinis M."/>
            <person name="Alvarez R."/>
            <person name="Tran N.C."/>
            <person name="Knight R."/>
            <person name="Edlund A."/>
        </authorList>
    </citation>
    <scope>NUCLEOTIDE SEQUENCE</scope>
    <source>
        <strain evidence="3">JCVI_34_bin.1</strain>
    </source>
</reference>
<protein>
    <submittedName>
        <fullName evidence="3">Efflux transporter outer membrane subunit</fullName>
    </submittedName>
</protein>
<keyword evidence="2" id="KW-0812">Transmembrane</keyword>
<keyword evidence="2" id="KW-0449">Lipoprotein</keyword>
<dbReference type="SUPFAM" id="SSF56954">
    <property type="entry name" value="Outer membrane efflux proteins (OEP)"/>
    <property type="match status" value="1"/>
</dbReference>
<comment type="subcellular location">
    <subcellularLocation>
        <location evidence="2">Cell membrane</location>
        <topology evidence="2">Lipid-anchor</topology>
    </subcellularLocation>
</comment>
<evidence type="ECO:0000256" key="2">
    <source>
        <dbReference type="RuleBase" id="RU362097"/>
    </source>
</evidence>
<dbReference type="Gene3D" id="1.20.1600.10">
    <property type="entry name" value="Outer membrane efflux proteins (OEP)"/>
    <property type="match status" value="1"/>
</dbReference>
<comment type="caution">
    <text evidence="3">The sequence shown here is derived from an EMBL/GenBank/DDBJ whole genome shotgun (WGS) entry which is preliminary data.</text>
</comment>
<name>A0A929RXN7_9BACT</name>
<comment type="similarity">
    <text evidence="1 2">Belongs to the outer membrane factor (OMF) (TC 1.B.17) family.</text>
</comment>
<dbReference type="RefSeq" id="WP_303764762.1">
    <property type="nucleotide sequence ID" value="NZ_JABZGR010000052.1"/>
</dbReference>
<dbReference type="Pfam" id="PF02321">
    <property type="entry name" value="OEP"/>
    <property type="match status" value="2"/>
</dbReference>
<evidence type="ECO:0000313" key="4">
    <source>
        <dbReference type="Proteomes" id="UP000704068"/>
    </source>
</evidence>
<dbReference type="PANTHER" id="PTHR30203">
    <property type="entry name" value="OUTER MEMBRANE CATION EFFLUX PROTEIN"/>
    <property type="match status" value="1"/>
</dbReference>
<evidence type="ECO:0000313" key="3">
    <source>
        <dbReference type="EMBL" id="MBF0971205.1"/>
    </source>
</evidence>
<dbReference type="PANTHER" id="PTHR30203:SF33">
    <property type="entry name" value="BLR4455 PROTEIN"/>
    <property type="match status" value="1"/>
</dbReference>
<keyword evidence="2" id="KW-1134">Transmembrane beta strand</keyword>
<dbReference type="NCBIfam" id="TIGR01845">
    <property type="entry name" value="outer_NodT"/>
    <property type="match status" value="1"/>
</dbReference>
<dbReference type="InterPro" id="IPR003423">
    <property type="entry name" value="OMP_efflux"/>
</dbReference>
<dbReference type="Gene3D" id="2.20.200.10">
    <property type="entry name" value="Outer membrane efflux proteins (OEP)"/>
    <property type="match status" value="1"/>
</dbReference>
<gene>
    <name evidence="3" type="ORF">HXK21_09290</name>
</gene>
<dbReference type="AlphaFoldDB" id="A0A929RXN7"/>
<keyword evidence="2" id="KW-0472">Membrane</keyword>
<organism evidence="3 4">
    <name type="scientific">Alloprevotella tannerae</name>
    <dbReference type="NCBI Taxonomy" id="76122"/>
    <lineage>
        <taxon>Bacteria</taxon>
        <taxon>Pseudomonadati</taxon>
        <taxon>Bacteroidota</taxon>
        <taxon>Bacteroidia</taxon>
        <taxon>Bacteroidales</taxon>
        <taxon>Prevotellaceae</taxon>
        <taxon>Alloprevotella</taxon>
    </lineage>
</organism>
<dbReference type="GO" id="GO:0015562">
    <property type="term" value="F:efflux transmembrane transporter activity"/>
    <property type="evidence" value="ECO:0007669"/>
    <property type="project" value="InterPro"/>
</dbReference>
<dbReference type="EMBL" id="JABZGR010000052">
    <property type="protein sequence ID" value="MBF0971205.1"/>
    <property type="molecule type" value="Genomic_DNA"/>
</dbReference>
<keyword evidence="2" id="KW-0564">Palmitate</keyword>
<accession>A0A929RXN7</accession>
<dbReference type="Proteomes" id="UP000704068">
    <property type="component" value="Unassembled WGS sequence"/>
</dbReference>
<dbReference type="InterPro" id="IPR010131">
    <property type="entry name" value="MdtP/NodT-like"/>
</dbReference>
<dbReference type="PROSITE" id="PS51257">
    <property type="entry name" value="PROKAR_LIPOPROTEIN"/>
    <property type="match status" value="1"/>
</dbReference>
<evidence type="ECO:0000256" key="1">
    <source>
        <dbReference type="ARBA" id="ARBA00007613"/>
    </source>
</evidence>
<sequence>MKKFIYIVLLGVSLSSCHIYSNYERPKLDVQMEQLYRDTTTVDQALKGDTINFGNLSWPDVFSDPHLQSLIRLVLEKNVDLRTADLTIQKAEAGLQVSRLAFFPSLSFSPSGTISIVEGGTTSKTYNIPLQASWQIDAFGSLRNAKKQSEYGVLAAKAARQSIQTALIASTANLYYTLEMLDAQLQTTKSTAALWDKNVEAMEVMMQAGMTNAAAVSQAKANRLSILTTIPTLESQIRKTENSLCALLHEAPHPIERGAIQDLSFPSVLSAGVPAQLLANRPDVRAAEYKLASCFYGVNKAYSAFYPNITINGTGGWTNNLGMITNPGMWVANFVGSIVQPLFARGQLRANLKIAKTEVEAAQLNFEQKLLNAGNEVSNALANYQTSLLKIQQRTKLVEELQKSVETTNLIFKHDNRVSYLETLTAQQGLLQAQLNLISDNFDRAQAVISLYQALGGGRK</sequence>
<proteinExistence type="inferred from homology"/>